<proteinExistence type="predicted"/>
<sequence>MERFFMSRTWVCGVGDSAAALRRGQPASRVPPGLTPGSSARTDVSYCKAGVGLPDATLHAAPPTCPPSTRRPPPQRCAHSPLYEIWVPLASRPRTPYWSPLLVVLGCREHILVTTAPDSALH</sequence>
<protein>
    <submittedName>
        <fullName evidence="2">Uncharacterized protein</fullName>
    </submittedName>
</protein>
<evidence type="ECO:0000313" key="3">
    <source>
        <dbReference type="Proteomes" id="UP000324222"/>
    </source>
</evidence>
<gene>
    <name evidence="2" type="ORF">E2C01_018740</name>
</gene>
<name>A0A5B7DVG8_PORTR</name>
<dbReference type="AlphaFoldDB" id="A0A5B7DVG8"/>
<keyword evidence="3" id="KW-1185">Reference proteome</keyword>
<organism evidence="2 3">
    <name type="scientific">Portunus trituberculatus</name>
    <name type="common">Swimming crab</name>
    <name type="synonym">Neptunus trituberculatus</name>
    <dbReference type="NCBI Taxonomy" id="210409"/>
    <lineage>
        <taxon>Eukaryota</taxon>
        <taxon>Metazoa</taxon>
        <taxon>Ecdysozoa</taxon>
        <taxon>Arthropoda</taxon>
        <taxon>Crustacea</taxon>
        <taxon>Multicrustacea</taxon>
        <taxon>Malacostraca</taxon>
        <taxon>Eumalacostraca</taxon>
        <taxon>Eucarida</taxon>
        <taxon>Decapoda</taxon>
        <taxon>Pleocyemata</taxon>
        <taxon>Brachyura</taxon>
        <taxon>Eubrachyura</taxon>
        <taxon>Portunoidea</taxon>
        <taxon>Portunidae</taxon>
        <taxon>Portuninae</taxon>
        <taxon>Portunus</taxon>
    </lineage>
</organism>
<accession>A0A5B7DVG8</accession>
<reference evidence="2 3" key="1">
    <citation type="submission" date="2019-05" db="EMBL/GenBank/DDBJ databases">
        <title>Another draft genome of Portunus trituberculatus and its Hox gene families provides insights of decapod evolution.</title>
        <authorList>
            <person name="Jeong J.-H."/>
            <person name="Song I."/>
            <person name="Kim S."/>
            <person name="Choi T."/>
            <person name="Kim D."/>
            <person name="Ryu S."/>
            <person name="Kim W."/>
        </authorList>
    </citation>
    <scope>NUCLEOTIDE SEQUENCE [LARGE SCALE GENOMIC DNA]</scope>
    <source>
        <tissue evidence="2">Muscle</tissue>
    </source>
</reference>
<comment type="caution">
    <text evidence="2">The sequence shown here is derived from an EMBL/GenBank/DDBJ whole genome shotgun (WGS) entry which is preliminary data.</text>
</comment>
<dbReference type="Proteomes" id="UP000324222">
    <property type="component" value="Unassembled WGS sequence"/>
</dbReference>
<dbReference type="EMBL" id="VSRR010001486">
    <property type="protein sequence ID" value="MPC25621.1"/>
    <property type="molecule type" value="Genomic_DNA"/>
</dbReference>
<evidence type="ECO:0000313" key="2">
    <source>
        <dbReference type="EMBL" id="MPC25621.1"/>
    </source>
</evidence>
<feature type="region of interest" description="Disordered" evidence="1">
    <location>
        <begin position="22"/>
        <end position="41"/>
    </location>
</feature>
<evidence type="ECO:0000256" key="1">
    <source>
        <dbReference type="SAM" id="MobiDB-lite"/>
    </source>
</evidence>